<dbReference type="Proteomes" id="UP000002039">
    <property type="component" value="Unassembled WGS sequence"/>
</dbReference>
<sequence>MMSPSSFPSLATLSIGYMIFFLALLTNYKTIRPHHCCTSTFPVIYFVIFVSILPSLVSMASLYNLLEYGSDEEQQTTPVIPVPNLHNFGSFRHGRRSEAS</sequence>
<feature type="transmembrane region" description="Helical" evidence="2">
    <location>
        <begin position="6"/>
        <end position="28"/>
    </location>
</feature>
<keyword evidence="2" id="KW-0812">Transmembrane</keyword>
<name>A0ABP2EXT0_AJEDR</name>
<accession>A0ABP2EXT0</accession>
<keyword evidence="2" id="KW-1133">Transmembrane helix</keyword>
<feature type="transmembrane region" description="Helical" evidence="2">
    <location>
        <begin position="40"/>
        <end position="63"/>
    </location>
</feature>
<keyword evidence="2" id="KW-0472">Membrane</keyword>
<reference evidence="4" key="1">
    <citation type="journal article" date="2015" name="PLoS Genet.">
        <title>The dynamic genome and transcriptome of the human fungal pathogen Blastomyces and close relative Emmonsia.</title>
        <authorList>
            <person name="Munoz J.F."/>
            <person name="Gauthier G.M."/>
            <person name="Desjardins C.A."/>
            <person name="Gallo J.E."/>
            <person name="Holder J."/>
            <person name="Sullivan T.D."/>
            <person name="Marty A.J."/>
            <person name="Carmen J.C."/>
            <person name="Chen Z."/>
            <person name="Ding L."/>
            <person name="Gujja S."/>
            <person name="Magrini V."/>
            <person name="Misas E."/>
            <person name="Mitreva M."/>
            <person name="Priest M."/>
            <person name="Saif S."/>
            <person name="Whiston E.A."/>
            <person name="Young S."/>
            <person name="Zeng Q."/>
            <person name="Goldman W.E."/>
            <person name="Mardis E.R."/>
            <person name="Taylor J.W."/>
            <person name="McEwen J.G."/>
            <person name="Clay O.K."/>
            <person name="Klein B.S."/>
            <person name="Cuomo C.A."/>
        </authorList>
    </citation>
    <scope>NUCLEOTIDE SEQUENCE [LARGE SCALE GENOMIC DNA]</scope>
    <source>
        <strain evidence="4">ER-3 / ATCC MYA-2586</strain>
    </source>
</reference>
<evidence type="ECO:0000256" key="2">
    <source>
        <dbReference type="SAM" id="Phobius"/>
    </source>
</evidence>
<evidence type="ECO:0000256" key="1">
    <source>
        <dbReference type="SAM" id="MobiDB-lite"/>
    </source>
</evidence>
<organism evidence="3 4">
    <name type="scientific">Ajellomyces dermatitidis (strain ER-3 / ATCC MYA-2586)</name>
    <name type="common">Blastomyces dermatitidis</name>
    <dbReference type="NCBI Taxonomy" id="559297"/>
    <lineage>
        <taxon>Eukaryota</taxon>
        <taxon>Fungi</taxon>
        <taxon>Dikarya</taxon>
        <taxon>Ascomycota</taxon>
        <taxon>Pezizomycotina</taxon>
        <taxon>Eurotiomycetes</taxon>
        <taxon>Eurotiomycetidae</taxon>
        <taxon>Onygenales</taxon>
        <taxon>Ajellomycetaceae</taxon>
        <taxon>Blastomyces</taxon>
    </lineage>
</organism>
<protein>
    <submittedName>
        <fullName evidence="3">Uncharacterized protein</fullName>
    </submittedName>
</protein>
<dbReference type="EMBL" id="EQ999975">
    <property type="protein sequence ID" value="EEQ87521.2"/>
    <property type="molecule type" value="Genomic_DNA"/>
</dbReference>
<keyword evidence="4" id="KW-1185">Reference proteome</keyword>
<dbReference type="GeneID" id="69031501"/>
<evidence type="ECO:0000313" key="4">
    <source>
        <dbReference type="Proteomes" id="UP000002039"/>
    </source>
</evidence>
<proteinExistence type="predicted"/>
<evidence type="ECO:0000313" key="3">
    <source>
        <dbReference type="EMBL" id="EEQ87521.2"/>
    </source>
</evidence>
<dbReference type="RefSeq" id="XP_045274823.1">
    <property type="nucleotide sequence ID" value="XM_045425818.1"/>
</dbReference>
<feature type="region of interest" description="Disordered" evidence="1">
    <location>
        <begin position="77"/>
        <end position="100"/>
    </location>
</feature>
<gene>
    <name evidence="3" type="ORF">BDCG_16609</name>
</gene>